<dbReference type="PANTHER" id="PTHR11138">
    <property type="entry name" value="METHIONYL-TRNA FORMYLTRANSFERASE"/>
    <property type="match status" value="1"/>
</dbReference>
<keyword evidence="4" id="KW-0808">Transferase</keyword>
<evidence type="ECO:0000256" key="5">
    <source>
        <dbReference type="ARBA" id="ARBA00022917"/>
    </source>
</evidence>
<dbReference type="Proteomes" id="UP001642520">
    <property type="component" value="Unassembled WGS sequence"/>
</dbReference>
<evidence type="ECO:0000313" key="8">
    <source>
        <dbReference type="EMBL" id="CAL7940103.1"/>
    </source>
</evidence>
<dbReference type="Pfam" id="PF02911">
    <property type="entry name" value="Formyl_trans_C"/>
    <property type="match status" value="1"/>
</dbReference>
<evidence type="ECO:0000259" key="6">
    <source>
        <dbReference type="Pfam" id="PF00551"/>
    </source>
</evidence>
<dbReference type="PANTHER" id="PTHR11138:SF5">
    <property type="entry name" value="METHIONYL-TRNA FORMYLTRANSFERASE, MITOCHONDRIAL"/>
    <property type="match status" value="1"/>
</dbReference>
<evidence type="ECO:0000256" key="3">
    <source>
        <dbReference type="ARBA" id="ARBA00014185"/>
    </source>
</evidence>
<feature type="domain" description="Formyl transferase N-terminal" evidence="6">
    <location>
        <begin position="57"/>
        <end position="209"/>
    </location>
</feature>
<feature type="domain" description="Formyl transferase C-terminal" evidence="7">
    <location>
        <begin position="236"/>
        <end position="336"/>
    </location>
</feature>
<dbReference type="InterPro" id="IPR005794">
    <property type="entry name" value="Fmt"/>
</dbReference>
<comment type="similarity">
    <text evidence="1">Belongs to the Fmt family.</text>
</comment>
<evidence type="ECO:0000256" key="1">
    <source>
        <dbReference type="ARBA" id="ARBA00010699"/>
    </source>
</evidence>
<dbReference type="InterPro" id="IPR005793">
    <property type="entry name" value="Formyl_trans_C"/>
</dbReference>
<reference evidence="8 9" key="1">
    <citation type="submission" date="2024-08" db="EMBL/GenBank/DDBJ databases">
        <authorList>
            <person name="Will J Nash"/>
            <person name="Angela Man"/>
            <person name="Seanna McTaggart"/>
            <person name="Kendall Baker"/>
            <person name="Tom Barker"/>
            <person name="Leah Catchpole"/>
            <person name="Alex Durrant"/>
            <person name="Karim Gharbi"/>
            <person name="Naomi Irish"/>
            <person name="Gemy Kaithakottil"/>
            <person name="Debby Ku"/>
            <person name="Aaliyah Providence"/>
            <person name="Felix Shaw"/>
            <person name="David Swarbreck"/>
            <person name="Chris Watkins"/>
            <person name="Ann M. McCartney"/>
            <person name="Giulio Formenti"/>
            <person name="Alice Mouton"/>
            <person name="Noel Vella"/>
            <person name="Bjorn M von Reumont"/>
            <person name="Adriana Vella"/>
            <person name="Wilfried Haerty"/>
        </authorList>
    </citation>
    <scope>NUCLEOTIDE SEQUENCE [LARGE SCALE GENOMIC DNA]</scope>
</reference>
<organism evidence="8 9">
    <name type="scientific">Xylocopa violacea</name>
    <name type="common">Violet carpenter bee</name>
    <name type="synonym">Apis violacea</name>
    <dbReference type="NCBI Taxonomy" id="135666"/>
    <lineage>
        <taxon>Eukaryota</taxon>
        <taxon>Metazoa</taxon>
        <taxon>Ecdysozoa</taxon>
        <taxon>Arthropoda</taxon>
        <taxon>Hexapoda</taxon>
        <taxon>Insecta</taxon>
        <taxon>Pterygota</taxon>
        <taxon>Neoptera</taxon>
        <taxon>Endopterygota</taxon>
        <taxon>Hymenoptera</taxon>
        <taxon>Apocrita</taxon>
        <taxon>Aculeata</taxon>
        <taxon>Apoidea</taxon>
        <taxon>Anthophila</taxon>
        <taxon>Apidae</taxon>
        <taxon>Xylocopa</taxon>
        <taxon>Xylocopa</taxon>
    </lineage>
</organism>
<dbReference type="Gene3D" id="3.40.50.12230">
    <property type="match status" value="1"/>
</dbReference>
<evidence type="ECO:0000259" key="7">
    <source>
        <dbReference type="Pfam" id="PF02911"/>
    </source>
</evidence>
<evidence type="ECO:0000313" key="9">
    <source>
        <dbReference type="Proteomes" id="UP001642520"/>
    </source>
</evidence>
<dbReference type="InterPro" id="IPR041711">
    <property type="entry name" value="Met-tRNA-FMT_N"/>
</dbReference>
<accession>A0ABP1NJ54</accession>
<dbReference type="Pfam" id="PF00551">
    <property type="entry name" value="Formyl_trans_N"/>
    <property type="match status" value="1"/>
</dbReference>
<evidence type="ECO:0000256" key="4">
    <source>
        <dbReference type="ARBA" id="ARBA00022679"/>
    </source>
</evidence>
<gene>
    <name evidence="8" type="ORF">XYLVIOL_LOCUS4313</name>
</gene>
<evidence type="ECO:0000256" key="2">
    <source>
        <dbReference type="ARBA" id="ARBA00012261"/>
    </source>
</evidence>
<proteinExistence type="inferred from homology"/>
<dbReference type="InterPro" id="IPR036477">
    <property type="entry name" value="Formyl_transf_N_sf"/>
</dbReference>
<comment type="caution">
    <text evidence="8">The sequence shown here is derived from an EMBL/GenBank/DDBJ whole genome shotgun (WGS) entry which is preliminary data.</text>
</comment>
<dbReference type="EC" id="2.1.2.9" evidence="2"/>
<name>A0ABP1NJ54_XYLVO</name>
<keyword evidence="5" id="KW-0648">Protein biosynthesis</keyword>
<keyword evidence="9" id="KW-1185">Reference proteome</keyword>
<dbReference type="NCBIfam" id="TIGR00460">
    <property type="entry name" value="fmt"/>
    <property type="match status" value="1"/>
</dbReference>
<protein>
    <recommendedName>
        <fullName evidence="3">Methionyl-tRNA formyltransferase, mitochondrial</fullName>
        <ecNumber evidence="2">2.1.2.9</ecNumber>
    </recommendedName>
</protein>
<dbReference type="SUPFAM" id="SSF53328">
    <property type="entry name" value="Formyltransferase"/>
    <property type="match status" value="1"/>
</dbReference>
<dbReference type="InterPro" id="IPR002376">
    <property type="entry name" value="Formyl_transf_N"/>
</dbReference>
<dbReference type="EMBL" id="CAXAJV020001290">
    <property type="protein sequence ID" value="CAL7940103.1"/>
    <property type="molecule type" value="Genomic_DNA"/>
</dbReference>
<dbReference type="CDD" id="cd08646">
    <property type="entry name" value="FMT_core_Met-tRNA-FMT_N"/>
    <property type="match status" value="1"/>
</dbReference>
<sequence length="341" mass="39175">MLIFNYTDITKFLCILKKLNKRFLETFNPKIYHKNSYTVLQNKQWKVLFFGTDEFSVESLKILCNKYESKVLQRLEVVTTQQVQKNAVTKYAEENKIIINKWPIEVNKCEFDIGIVVSFGHLIPHKIIEAFPLGMINVHGSLLPRWRGAAPIIYTLMNGDSQAGVTLMKIKPKKFDIGEIILQKQINIDENETLPELTTKLAKLGANLLEKIFENLPSFLQSAKPQDDTNATYAPKVTPQISLIKWNEMCAKNVHDLHRALLGLLPLTSSYENKKIKLRDVKKIESGSIPKMFEGELPGTAIYHKKSKTLIIKCKDESFVSVKKITVQDHMQVPDFLLFYF</sequence>